<comment type="caution">
    <text evidence="1">The sequence shown here is derived from an EMBL/GenBank/DDBJ whole genome shotgun (WGS) entry which is preliminary data.</text>
</comment>
<evidence type="ECO:0000313" key="2">
    <source>
        <dbReference type="Proteomes" id="UP000078486"/>
    </source>
</evidence>
<keyword evidence="2" id="KW-1185">Reference proteome</keyword>
<dbReference type="Proteomes" id="UP000078486">
    <property type="component" value="Unassembled WGS sequence"/>
</dbReference>
<gene>
    <name evidence="1" type="ORF">AW736_20145</name>
</gene>
<dbReference type="AlphaFoldDB" id="A0A178ID44"/>
<sequence>MCALAAVPLGALLAAACLVFRPVEIVATPPAFSGREAGRVYYVTGSRDRAKGVRWMLKRQQLFDGTVHEVVFNEDELNLWFAWEPVGVPLPAHGARSEWVEVQGIDFRIADGALCVGLPSRVAAGPRRVPVLIQARGGFARRDDGLVMYAPDEVWVGAFPLHRVPWAIQLLMARMVGRQAIPGAGMDLWQKILRVTITGREMRVEMDNGRP</sequence>
<proteinExistence type="predicted"/>
<dbReference type="EMBL" id="LRRQ01000154">
    <property type="protein sequence ID" value="OAM87900.1"/>
    <property type="molecule type" value="Genomic_DNA"/>
</dbReference>
<protein>
    <submittedName>
        <fullName evidence="1">Uncharacterized protein</fullName>
    </submittedName>
</protein>
<accession>A0A178ID44</accession>
<organism evidence="1 2">
    <name type="scientific">Termitidicoccus mucosus</name>
    <dbReference type="NCBI Taxonomy" id="1184151"/>
    <lineage>
        <taxon>Bacteria</taxon>
        <taxon>Pseudomonadati</taxon>
        <taxon>Verrucomicrobiota</taxon>
        <taxon>Opitutia</taxon>
        <taxon>Opitutales</taxon>
        <taxon>Opitutaceae</taxon>
        <taxon>Termitidicoccus</taxon>
    </lineage>
</organism>
<reference evidence="1 2" key="1">
    <citation type="submission" date="2016-01" db="EMBL/GenBank/DDBJ databases">
        <title>High potential of lignocellulose degradation of a new Verrucomicrobia species.</title>
        <authorList>
            <person name="Wang Y."/>
            <person name="Shi Y."/>
            <person name="Qiu Z."/>
            <person name="Liu S."/>
            <person name="Yang H."/>
        </authorList>
    </citation>
    <scope>NUCLEOTIDE SEQUENCE [LARGE SCALE GENOMIC DNA]</scope>
    <source>
        <strain evidence="1 2">TSB47</strain>
    </source>
</reference>
<evidence type="ECO:0000313" key="1">
    <source>
        <dbReference type="EMBL" id="OAM87900.1"/>
    </source>
</evidence>
<name>A0A178ID44_9BACT</name>